<dbReference type="InterPro" id="IPR023346">
    <property type="entry name" value="Lysozyme-like_dom_sf"/>
</dbReference>
<dbReference type="CDD" id="cd00118">
    <property type="entry name" value="LysM"/>
    <property type="match status" value="2"/>
</dbReference>
<dbReference type="PROSITE" id="PS51782">
    <property type="entry name" value="LYSM"/>
    <property type="match status" value="2"/>
</dbReference>
<keyword evidence="5" id="KW-1185">Reference proteome</keyword>
<proteinExistence type="inferred from homology"/>
<feature type="chain" id="PRO_5001987346" evidence="2">
    <location>
        <begin position="28"/>
        <end position="542"/>
    </location>
</feature>
<dbReference type="SUPFAM" id="SSF53955">
    <property type="entry name" value="Lysozyme-like"/>
    <property type="match status" value="1"/>
</dbReference>
<comment type="caution">
    <text evidence="4">The sequence shown here is derived from an EMBL/GenBank/DDBJ whole genome shotgun (WGS) entry which is preliminary data.</text>
</comment>
<dbReference type="CDD" id="cd16894">
    <property type="entry name" value="MltD-like"/>
    <property type="match status" value="1"/>
</dbReference>
<sequence>MTMTQMNIKNNLFLLCSLALGALSLQAQDTLSYEAYKRKQPASNQVKTQVLQPDTITIINEVKANVVSQDLPQTVIATQVKDSITFRLEDEPQAALIDMRWRQELARMDLYDSINAIRNSQTYLPEVRLELPTDTLKKRLAAINARTPFNVEYNPSLESVINRYLKRHKPTMEKLMAVSQFYFPMFEERLDRYDIPLEMKYLAIVESALRPRAKSRVGATGLWQFMFATGKMFDLEVNSYVDDRMDPIAATEAACAYLSQLYNIHGDWDLALASYNSGPGNVSKAIRRSGGYKNYWNIRQNLPRETAGYVPAFLATMYLFEYADEHGYTPERAPVNYFATDTIHVKQTIALDQVSSIVGIPLEIVQFLNPQYKLDIIPVIENKKYYVRLPIESVGKFVQNEAAIYAFAKAELDKREKPLPEVLAASSQVRYRVRSGDYLGKIANKYGVRVSQIKKWNNLRSNALKIGQRLTIYPRKPVTNNAVASKKKSVSLKGKKTYTVQNGDSLWKIANKFPGVSVENIKVWNDISSSRLKPGMKLRVSK</sequence>
<feature type="signal peptide" evidence="2">
    <location>
        <begin position="1"/>
        <end position="27"/>
    </location>
</feature>
<reference evidence="4 5" key="1">
    <citation type="submission" date="2014-10" db="EMBL/GenBank/DDBJ databases">
        <title>Draft genome sequence of the proteorhodopsin-containing marine bacterium Dokdonia donghaensis.</title>
        <authorList>
            <person name="Gomez-Consarnau L."/>
            <person name="Gonzalez J.M."/>
            <person name="Riedel T."/>
            <person name="Jaenicke S."/>
            <person name="Wagner-Doebler I."/>
            <person name="Fuhrman J.A."/>
        </authorList>
    </citation>
    <scope>NUCLEOTIDE SEQUENCE [LARGE SCALE GENOMIC DNA]</scope>
    <source>
        <strain evidence="4 5">DSW-1</strain>
    </source>
</reference>
<protein>
    <submittedName>
        <fullName evidence="4">Murein transglycosylase</fullName>
    </submittedName>
</protein>
<dbReference type="Pfam" id="PF01476">
    <property type="entry name" value="LysM"/>
    <property type="match status" value="2"/>
</dbReference>
<dbReference type="InterPro" id="IPR036779">
    <property type="entry name" value="LysM_dom_sf"/>
</dbReference>
<dbReference type="InterPro" id="IPR008258">
    <property type="entry name" value="Transglycosylase_SLT_dom_1"/>
</dbReference>
<accession>A0A0A2GX89</accession>
<dbReference type="OrthoDB" id="9815002at2"/>
<evidence type="ECO:0000256" key="1">
    <source>
        <dbReference type="ARBA" id="ARBA00007734"/>
    </source>
</evidence>
<dbReference type="PANTHER" id="PTHR33734">
    <property type="entry name" value="LYSM DOMAIN-CONTAINING GPI-ANCHORED PROTEIN 2"/>
    <property type="match status" value="1"/>
</dbReference>
<dbReference type="PROSITE" id="PS00922">
    <property type="entry name" value="TRANSGLYCOSYLASE"/>
    <property type="match status" value="1"/>
</dbReference>
<feature type="domain" description="LysM" evidence="3">
    <location>
        <begin position="496"/>
        <end position="540"/>
    </location>
</feature>
<dbReference type="Gene3D" id="1.10.530.10">
    <property type="match status" value="1"/>
</dbReference>
<name>A0A0A2GX89_9FLAO</name>
<organism evidence="4 5">
    <name type="scientific">Dokdonia donghaensis DSW-1</name>
    <dbReference type="NCBI Taxonomy" id="1300343"/>
    <lineage>
        <taxon>Bacteria</taxon>
        <taxon>Pseudomonadati</taxon>
        <taxon>Bacteroidota</taxon>
        <taxon>Flavobacteriia</taxon>
        <taxon>Flavobacteriales</taxon>
        <taxon>Flavobacteriaceae</taxon>
        <taxon>Dokdonia</taxon>
    </lineage>
</organism>
<dbReference type="GO" id="GO:0016020">
    <property type="term" value="C:membrane"/>
    <property type="evidence" value="ECO:0007669"/>
    <property type="project" value="InterPro"/>
</dbReference>
<feature type="domain" description="LysM" evidence="3">
    <location>
        <begin position="429"/>
        <end position="472"/>
    </location>
</feature>
<dbReference type="EMBL" id="JSAQ01000001">
    <property type="protein sequence ID" value="KGO06931.1"/>
    <property type="molecule type" value="Genomic_DNA"/>
</dbReference>
<dbReference type="PANTHER" id="PTHR33734:SF22">
    <property type="entry name" value="MEMBRANE-BOUND LYTIC MUREIN TRANSGLYCOSYLASE D"/>
    <property type="match status" value="1"/>
</dbReference>
<gene>
    <name evidence="4" type="ORF">NV36_08815</name>
</gene>
<dbReference type="Proteomes" id="UP000030140">
    <property type="component" value="Unassembled WGS sequence"/>
</dbReference>
<evidence type="ECO:0000313" key="5">
    <source>
        <dbReference type="Proteomes" id="UP000030140"/>
    </source>
</evidence>
<evidence type="ECO:0000259" key="3">
    <source>
        <dbReference type="PROSITE" id="PS51782"/>
    </source>
</evidence>
<dbReference type="GO" id="GO:0008932">
    <property type="term" value="F:lytic endotransglycosylase activity"/>
    <property type="evidence" value="ECO:0007669"/>
    <property type="project" value="TreeGrafter"/>
</dbReference>
<evidence type="ECO:0000256" key="2">
    <source>
        <dbReference type="SAM" id="SignalP"/>
    </source>
</evidence>
<dbReference type="Gene3D" id="3.10.350.10">
    <property type="entry name" value="LysM domain"/>
    <property type="match status" value="2"/>
</dbReference>
<dbReference type="GO" id="GO:0000270">
    <property type="term" value="P:peptidoglycan metabolic process"/>
    <property type="evidence" value="ECO:0007669"/>
    <property type="project" value="InterPro"/>
</dbReference>
<dbReference type="Pfam" id="PF01464">
    <property type="entry name" value="SLT"/>
    <property type="match status" value="1"/>
</dbReference>
<dbReference type="SMART" id="SM00257">
    <property type="entry name" value="LysM"/>
    <property type="match status" value="2"/>
</dbReference>
<dbReference type="InterPro" id="IPR000189">
    <property type="entry name" value="Transglyc_AS"/>
</dbReference>
<keyword evidence="2" id="KW-0732">Signal</keyword>
<dbReference type="InterPro" id="IPR018392">
    <property type="entry name" value="LysM"/>
</dbReference>
<evidence type="ECO:0000313" key="4">
    <source>
        <dbReference type="EMBL" id="KGO06931.1"/>
    </source>
</evidence>
<dbReference type="SUPFAM" id="SSF54106">
    <property type="entry name" value="LysM domain"/>
    <property type="match status" value="2"/>
</dbReference>
<comment type="similarity">
    <text evidence="1">Belongs to the transglycosylase Slt family.</text>
</comment>
<dbReference type="AlphaFoldDB" id="A0A0A2GX89"/>